<gene>
    <name evidence="4" type="ORF">CYJ41_05250</name>
    <name evidence="3" type="ORF">O6B32_03790</name>
</gene>
<keyword evidence="2" id="KW-0812">Transmembrane</keyword>
<dbReference type="Proteomes" id="UP000234639">
    <property type="component" value="Unassembled WGS sequence"/>
</dbReference>
<proteinExistence type="predicted"/>
<evidence type="ECO:0000313" key="4">
    <source>
        <dbReference type="EMBL" id="PKZ29246.1"/>
    </source>
</evidence>
<feature type="transmembrane region" description="Helical" evidence="2">
    <location>
        <begin position="6"/>
        <end position="27"/>
    </location>
</feature>
<feature type="region of interest" description="Disordered" evidence="1">
    <location>
        <begin position="60"/>
        <end position="83"/>
    </location>
</feature>
<reference evidence="3" key="2">
    <citation type="submission" date="2022-12" db="EMBL/GenBank/DDBJ databases">
        <title>Species Delineation and Comparative Genomics within the Campylobacter ureolyticus Complex.</title>
        <authorList>
            <person name="Maki J."/>
            <person name="Howard M."/>
            <person name="Connelly S."/>
            <person name="Hardy D.J."/>
            <person name="Cameron A."/>
        </authorList>
    </citation>
    <scope>NUCLEOTIDE SEQUENCE</scope>
    <source>
        <strain evidence="3">URMC_787</strain>
    </source>
</reference>
<dbReference type="EMBL" id="PKHU01000004">
    <property type="protein sequence ID" value="PKZ29246.1"/>
    <property type="molecule type" value="Genomic_DNA"/>
</dbReference>
<dbReference type="Proteomes" id="UP001075225">
    <property type="component" value="Unassembled WGS sequence"/>
</dbReference>
<reference evidence="4 5" key="1">
    <citation type="submission" date="2017-12" db="EMBL/GenBank/DDBJ databases">
        <title>Phylogenetic diversity of female urinary microbiome.</title>
        <authorList>
            <person name="Thomas-White K."/>
            <person name="Wolfe A.J."/>
        </authorList>
    </citation>
    <scope>NUCLEOTIDE SEQUENCE [LARGE SCALE GENOMIC DNA]</scope>
    <source>
        <strain evidence="4 5">UMB0112</strain>
    </source>
</reference>
<dbReference type="AlphaFoldDB" id="A0A2I1NA45"/>
<keyword evidence="2" id="KW-0472">Membrane</keyword>
<protein>
    <submittedName>
        <fullName evidence="3 4">Cbb3-type cytochrome oxidase assembly protein</fullName>
    </submittedName>
</protein>
<sequence>MTGIIALMMFVSILLGMCALFGLLWGIKTKQFEDYSKFLDGTKFDSEDALNDAYKMEQKKKEALKNRKDNKDLEKDKGYRPPD</sequence>
<dbReference type="Pfam" id="PF03597">
    <property type="entry name" value="FixS"/>
    <property type="match status" value="1"/>
</dbReference>
<dbReference type="RefSeq" id="WP_024962631.1">
    <property type="nucleotide sequence ID" value="NZ_BQNW01000001.1"/>
</dbReference>
<keyword evidence="2" id="KW-1133">Transmembrane helix</keyword>
<name>A0A2I1NA45_9BACT</name>
<dbReference type="EMBL" id="JAPXGO010000002">
    <property type="protein sequence ID" value="MCZ6159597.1"/>
    <property type="molecule type" value="Genomic_DNA"/>
</dbReference>
<comment type="caution">
    <text evidence="4">The sequence shown here is derived from an EMBL/GenBank/DDBJ whole genome shotgun (WGS) entry which is preliminary data.</text>
</comment>
<evidence type="ECO:0000256" key="2">
    <source>
        <dbReference type="SAM" id="Phobius"/>
    </source>
</evidence>
<evidence type="ECO:0000313" key="3">
    <source>
        <dbReference type="EMBL" id="MCZ6159597.1"/>
    </source>
</evidence>
<evidence type="ECO:0000256" key="1">
    <source>
        <dbReference type="SAM" id="MobiDB-lite"/>
    </source>
</evidence>
<dbReference type="InterPro" id="IPR004714">
    <property type="entry name" value="Cyt_oxidase_maturation_cbb3"/>
</dbReference>
<accession>A0A2I1NA45</accession>
<evidence type="ECO:0000313" key="5">
    <source>
        <dbReference type="Proteomes" id="UP000234639"/>
    </source>
</evidence>
<organism evidence="4 5">
    <name type="scientific">Campylobacter ureolyticus</name>
    <dbReference type="NCBI Taxonomy" id="827"/>
    <lineage>
        <taxon>Bacteria</taxon>
        <taxon>Pseudomonadati</taxon>
        <taxon>Campylobacterota</taxon>
        <taxon>Epsilonproteobacteria</taxon>
        <taxon>Campylobacterales</taxon>
        <taxon>Campylobacteraceae</taxon>
        <taxon>Campylobacter</taxon>
    </lineage>
</organism>